<dbReference type="Proteomes" id="UP001652625">
    <property type="component" value="Chromosome 04"/>
</dbReference>
<gene>
    <name evidence="2" type="primary">LOC136079309</name>
</gene>
<dbReference type="PANTHER" id="PTHR33053">
    <property type="entry name" value="PROTEIN, PUTATIVE-RELATED"/>
    <property type="match status" value="1"/>
</dbReference>
<proteinExistence type="predicted"/>
<organism evidence="1 2">
    <name type="scientific">Hydra vulgaris</name>
    <name type="common">Hydra</name>
    <name type="synonym">Hydra attenuata</name>
    <dbReference type="NCBI Taxonomy" id="6087"/>
    <lineage>
        <taxon>Eukaryota</taxon>
        <taxon>Metazoa</taxon>
        <taxon>Cnidaria</taxon>
        <taxon>Hydrozoa</taxon>
        <taxon>Hydroidolina</taxon>
        <taxon>Anthoathecata</taxon>
        <taxon>Aplanulata</taxon>
        <taxon>Hydridae</taxon>
        <taxon>Hydra</taxon>
    </lineage>
</organism>
<name>A0ABM4BPR6_HYDVU</name>
<evidence type="ECO:0000313" key="1">
    <source>
        <dbReference type="Proteomes" id="UP001652625"/>
    </source>
</evidence>
<accession>A0ABM4BPR6</accession>
<evidence type="ECO:0000313" key="2">
    <source>
        <dbReference type="RefSeq" id="XP_065651115.1"/>
    </source>
</evidence>
<dbReference type="RefSeq" id="XP_065651115.1">
    <property type="nucleotide sequence ID" value="XM_065795043.1"/>
</dbReference>
<dbReference type="GeneID" id="136079309"/>
<protein>
    <submittedName>
        <fullName evidence="2">Uncharacterized protein LOC136079309</fullName>
    </submittedName>
</protein>
<dbReference type="PANTHER" id="PTHR33053:SF24">
    <property type="entry name" value="TRANSPOSASE DOMAIN-CONTAINING PROTEIN"/>
    <property type="match status" value="1"/>
</dbReference>
<sequence>MRSEFNKKEVRENSYYYFGIKEVIVDKLKHLVNSNSTENQVISLQFNIDGLPLFKSSNVQFWPILGLIEQFEGLVQINRDPFIIAIYCGNSKPTSINAYMRDFVNEIVELQSTGIIYNKICYKIKISALICDTPARAFIKCIKGHGAFYGCDKCEQHGVYAGRVIFSETSAVLQTDLSFLEMKNKDHHFGPSPIINIPFFGMIPQIPADYIWFA</sequence>
<reference evidence="2" key="1">
    <citation type="submission" date="2025-08" db="UniProtKB">
        <authorList>
            <consortium name="RefSeq"/>
        </authorList>
    </citation>
    <scope>IDENTIFICATION</scope>
</reference>
<keyword evidence="1" id="KW-1185">Reference proteome</keyword>